<dbReference type="InterPro" id="IPR051481">
    <property type="entry name" value="BTB-POZ/Galectin-3-binding"/>
</dbReference>
<dbReference type="AlphaFoldDB" id="A0A2Z6RGW6"/>
<proteinExistence type="predicted"/>
<keyword evidence="4" id="KW-1185">Reference proteome</keyword>
<dbReference type="Pfam" id="PF00651">
    <property type="entry name" value="BTB"/>
    <property type="match status" value="1"/>
</dbReference>
<reference evidence="2 4" key="1">
    <citation type="submission" date="2017-11" db="EMBL/GenBank/DDBJ databases">
        <title>The genome of Rhizophagus clarus HR1 reveals common genetic basis of auxotrophy among arbuscular mycorrhizal fungi.</title>
        <authorList>
            <person name="Kobayashi Y."/>
        </authorList>
    </citation>
    <scope>NUCLEOTIDE SEQUENCE [LARGE SCALE GENOMIC DNA]</scope>
    <source>
        <strain evidence="2 4">HR1</strain>
    </source>
</reference>
<evidence type="ECO:0000259" key="1">
    <source>
        <dbReference type="PROSITE" id="PS50097"/>
    </source>
</evidence>
<dbReference type="InterPro" id="IPR000210">
    <property type="entry name" value="BTB/POZ_dom"/>
</dbReference>
<dbReference type="EMBL" id="BLAL01000160">
    <property type="protein sequence ID" value="GES86524.1"/>
    <property type="molecule type" value="Genomic_DNA"/>
</dbReference>
<dbReference type="OrthoDB" id="298084at2759"/>
<dbReference type="Gene3D" id="3.30.710.10">
    <property type="entry name" value="Potassium Channel Kv1.1, Chain A"/>
    <property type="match status" value="1"/>
</dbReference>
<name>A0A2Z6RGW6_9GLOM</name>
<dbReference type="PROSITE" id="PS50097">
    <property type="entry name" value="BTB"/>
    <property type="match status" value="1"/>
</dbReference>
<dbReference type="EMBL" id="BEXD01001012">
    <property type="protein sequence ID" value="GBB91716.1"/>
    <property type="molecule type" value="Genomic_DNA"/>
</dbReference>
<evidence type="ECO:0000313" key="4">
    <source>
        <dbReference type="Proteomes" id="UP000247702"/>
    </source>
</evidence>
<dbReference type="PANTHER" id="PTHR24410:SF23">
    <property type="entry name" value="BTB DOMAIN-CONTAINING PROTEIN-RELATED"/>
    <property type="match status" value="1"/>
</dbReference>
<dbReference type="SMART" id="SM00225">
    <property type="entry name" value="BTB"/>
    <property type="match status" value="1"/>
</dbReference>
<accession>A0A2Z6RGW6</accession>
<dbReference type="SUPFAM" id="SSF54695">
    <property type="entry name" value="POZ domain"/>
    <property type="match status" value="1"/>
</dbReference>
<dbReference type="Pfam" id="PF07707">
    <property type="entry name" value="BACK"/>
    <property type="match status" value="1"/>
</dbReference>
<dbReference type="InterPro" id="IPR011705">
    <property type="entry name" value="BACK"/>
</dbReference>
<organism evidence="2 4">
    <name type="scientific">Rhizophagus clarus</name>
    <dbReference type="NCBI Taxonomy" id="94130"/>
    <lineage>
        <taxon>Eukaryota</taxon>
        <taxon>Fungi</taxon>
        <taxon>Fungi incertae sedis</taxon>
        <taxon>Mucoromycota</taxon>
        <taxon>Glomeromycotina</taxon>
        <taxon>Glomeromycetes</taxon>
        <taxon>Glomerales</taxon>
        <taxon>Glomeraceae</taxon>
        <taxon>Rhizophagus</taxon>
    </lineage>
</organism>
<evidence type="ECO:0000313" key="3">
    <source>
        <dbReference type="EMBL" id="GES86524.1"/>
    </source>
</evidence>
<reference evidence="3" key="2">
    <citation type="submission" date="2019-10" db="EMBL/GenBank/DDBJ databases">
        <title>Conservation and host-specific expression of non-tandemly repeated heterogenous ribosome RNA gene in arbuscular mycorrhizal fungi.</title>
        <authorList>
            <person name="Maeda T."/>
            <person name="Kobayashi Y."/>
            <person name="Nakagawa T."/>
            <person name="Ezawa T."/>
            <person name="Yamaguchi K."/>
            <person name="Bino T."/>
            <person name="Nishimoto Y."/>
            <person name="Shigenobu S."/>
            <person name="Kawaguchi M."/>
        </authorList>
    </citation>
    <scope>NUCLEOTIDE SEQUENCE</scope>
    <source>
        <strain evidence="3">HR1</strain>
    </source>
</reference>
<dbReference type="Gene3D" id="1.25.40.420">
    <property type="match status" value="1"/>
</dbReference>
<dbReference type="Proteomes" id="UP000615446">
    <property type="component" value="Unassembled WGS sequence"/>
</dbReference>
<dbReference type="STRING" id="94130.A0A2Z6RGW6"/>
<dbReference type="Proteomes" id="UP000247702">
    <property type="component" value="Unassembled WGS sequence"/>
</dbReference>
<sequence>MSSLELSNDYEKLFETKIGYDIIIYAGEEQNIKEIHAHSNILRLKSKYFSTAFSNEWAKKEDGKFILRKPNIPPYLFDIILRFIYCEDIELKNLQGLDVLNLLIAVDELSIHQLISHIHEYFIKHHNEFLRQTPTDILETAYQHETLFTDLWNSCLKTICNEPKILFNSDKFINLKAPLLELLLRRDDLNIDRIEVWEYLLKWCFAQQNIENNPMKWNKDDITKIESLLNRFIPFIRFYDIEPTDFFQRVYNYKDILPQDLIHDILEFHINHRACSIKFSLL</sequence>
<dbReference type="InterPro" id="IPR011333">
    <property type="entry name" value="SKP1/BTB/POZ_sf"/>
</dbReference>
<feature type="domain" description="BTB" evidence="1">
    <location>
        <begin position="20"/>
        <end position="93"/>
    </location>
</feature>
<comment type="caution">
    <text evidence="2">The sequence shown here is derived from an EMBL/GenBank/DDBJ whole genome shotgun (WGS) entry which is preliminary data.</text>
</comment>
<protein>
    <submittedName>
        <fullName evidence="3">BTB/POZ protein</fullName>
    </submittedName>
</protein>
<evidence type="ECO:0000313" key="2">
    <source>
        <dbReference type="EMBL" id="GBB91716.1"/>
    </source>
</evidence>
<dbReference type="PANTHER" id="PTHR24410">
    <property type="entry name" value="HL07962P-RELATED"/>
    <property type="match status" value="1"/>
</dbReference>
<gene>
    <name evidence="3" type="ORF">RCL2_001358100</name>
    <name evidence="2" type="ORF">RclHR1_19090003</name>
</gene>
<dbReference type="CDD" id="cd18186">
    <property type="entry name" value="BTB_POZ_ZBTB_KLHL-like"/>
    <property type="match status" value="1"/>
</dbReference>